<dbReference type="Pfam" id="PF06886">
    <property type="entry name" value="TPX2"/>
    <property type="match status" value="1"/>
</dbReference>
<keyword evidence="5" id="KW-0206">Cytoskeleton</keyword>
<comment type="similarity">
    <text evidence="2">Belongs to the TPX2 family.</text>
</comment>
<dbReference type="InterPro" id="IPR009675">
    <property type="entry name" value="TPX2_fam"/>
</dbReference>
<feature type="region of interest" description="Disordered" evidence="6">
    <location>
        <begin position="628"/>
        <end position="647"/>
    </location>
</feature>
<name>A0ABR0V352_REHGL</name>
<feature type="region of interest" description="Disordered" evidence="6">
    <location>
        <begin position="379"/>
        <end position="416"/>
    </location>
</feature>
<feature type="compositionally biased region" description="Basic and acidic residues" evidence="6">
    <location>
        <begin position="198"/>
        <end position="214"/>
    </location>
</feature>
<evidence type="ECO:0000256" key="4">
    <source>
        <dbReference type="ARBA" id="ARBA00022701"/>
    </source>
</evidence>
<evidence type="ECO:0000256" key="5">
    <source>
        <dbReference type="ARBA" id="ARBA00023212"/>
    </source>
</evidence>
<evidence type="ECO:0000256" key="2">
    <source>
        <dbReference type="ARBA" id="ARBA00005885"/>
    </source>
</evidence>
<feature type="region of interest" description="Disordered" evidence="6">
    <location>
        <begin position="517"/>
        <end position="557"/>
    </location>
</feature>
<feature type="region of interest" description="Disordered" evidence="6">
    <location>
        <begin position="1"/>
        <end position="37"/>
    </location>
</feature>
<keyword evidence="3" id="KW-0963">Cytoplasm</keyword>
<accession>A0ABR0V352</accession>
<feature type="compositionally biased region" description="Polar residues" evidence="6">
    <location>
        <begin position="295"/>
        <end position="311"/>
    </location>
</feature>
<comment type="caution">
    <text evidence="8">The sequence shown here is derived from an EMBL/GenBank/DDBJ whole genome shotgun (WGS) entry which is preliminary data.</text>
</comment>
<feature type="region of interest" description="Disordered" evidence="6">
    <location>
        <begin position="59"/>
        <end position="82"/>
    </location>
</feature>
<dbReference type="Proteomes" id="UP001318860">
    <property type="component" value="Unassembled WGS sequence"/>
</dbReference>
<protein>
    <recommendedName>
        <fullName evidence="7">TPX2 C-terminal domain-containing protein</fullName>
    </recommendedName>
</protein>
<evidence type="ECO:0000256" key="1">
    <source>
        <dbReference type="ARBA" id="ARBA00004245"/>
    </source>
</evidence>
<feature type="region of interest" description="Disordered" evidence="6">
    <location>
        <begin position="159"/>
        <end position="220"/>
    </location>
</feature>
<gene>
    <name evidence="8" type="ORF">DH2020_037397</name>
</gene>
<dbReference type="EMBL" id="JABTTQ020001694">
    <property type="protein sequence ID" value="KAK6128880.1"/>
    <property type="molecule type" value="Genomic_DNA"/>
</dbReference>
<feature type="domain" description="TPX2 C-terminal" evidence="7">
    <location>
        <begin position="567"/>
        <end position="641"/>
    </location>
</feature>
<reference evidence="8 9" key="1">
    <citation type="journal article" date="2021" name="Comput. Struct. Biotechnol. J.">
        <title>De novo genome assembly of the potent medicinal plant Rehmannia glutinosa using nanopore technology.</title>
        <authorList>
            <person name="Ma L."/>
            <person name="Dong C."/>
            <person name="Song C."/>
            <person name="Wang X."/>
            <person name="Zheng X."/>
            <person name="Niu Y."/>
            <person name="Chen S."/>
            <person name="Feng W."/>
        </authorList>
    </citation>
    <scope>NUCLEOTIDE SEQUENCE [LARGE SCALE GENOMIC DNA]</scope>
    <source>
        <strain evidence="8">DH-2019</strain>
    </source>
</reference>
<evidence type="ECO:0000313" key="8">
    <source>
        <dbReference type="EMBL" id="KAK6128880.1"/>
    </source>
</evidence>
<keyword evidence="4" id="KW-0493">Microtubule</keyword>
<dbReference type="PANTHER" id="PTHR14326">
    <property type="entry name" value="TARGETING PROTEIN FOR XKLP2"/>
    <property type="match status" value="1"/>
</dbReference>
<dbReference type="InterPro" id="IPR027329">
    <property type="entry name" value="TPX2_C"/>
</dbReference>
<proteinExistence type="inferred from homology"/>
<evidence type="ECO:0000256" key="3">
    <source>
        <dbReference type="ARBA" id="ARBA00022490"/>
    </source>
</evidence>
<dbReference type="PANTHER" id="PTHR14326:SF58">
    <property type="entry name" value="TPX2 (TARGETING PROTEIN FOR XKLP2) PROTEIN FAMILY"/>
    <property type="match status" value="1"/>
</dbReference>
<feature type="region of interest" description="Disordered" evidence="6">
    <location>
        <begin position="257"/>
        <end position="351"/>
    </location>
</feature>
<feature type="compositionally biased region" description="Polar residues" evidence="6">
    <location>
        <begin position="393"/>
        <end position="402"/>
    </location>
</feature>
<comment type="subcellular location">
    <subcellularLocation>
        <location evidence="1">Cytoplasm</location>
        <location evidence="1">Cytoskeleton</location>
    </subcellularLocation>
</comment>
<feature type="compositionally biased region" description="Basic and acidic residues" evidence="6">
    <location>
        <begin position="530"/>
        <end position="546"/>
    </location>
</feature>
<sequence length="671" mass="75609">MDSSSKFAGATVTPTKEKTTNSNRSKLSENAKCSENFDPNISSPGLKFCRSPSIIKSAGSAKKPVSRKANPNHVASPSPKKKIRERKFVIAKKKLRNEEVNSSGAAVVCVKCKKETGKSKCLCVAYESLRASQDEFFKNRGEIENEFDLDKVRECDVGSENDDIKANPVGHHIGIDNEGEKERNDDSSESNGENGELGLKRSRDRLLEEARKSVPEAGSGRVMHLVKAFEKLRMMPKSVVSEEKEVEDDKKVVKWALPGLQQPPKVSEAQIFSSSSSSPSDFYLTSESLGLDSGRSYSLDSSQGSISTRTSAAGRKSRRSSTESSGTLNKRQWKRKQQKETSQKPFVLRTEQRGRCKEEEFMKKLHQMLEEEEKLRVPNAQGLPWTTDEPEQSCPQGETAETNPEHQIHPTTSLHPPHDRAILLALASHFHRCVREPRMYSISKVGSSTNNFGGALGDAAVNCDGPVTENGWVRGPEGGMPRQDPMIRWVERGGADPKRVVPKGRPHGRTKFQACEPKQRAWLRGPVRSSSKEEVDSPPSRTDDPFSRNNCLVKPPVKENTRPVDLVLHSDARAVERAEFDNQVVKKMSLIEQYRMERERQQKVAEEEEIRRLRKELVPKAQPMPYFDRPFFPRRSMKHPTIPKEPKFHLPQHKKIKCHLSLDDDLYTQLE</sequence>
<evidence type="ECO:0000313" key="9">
    <source>
        <dbReference type="Proteomes" id="UP001318860"/>
    </source>
</evidence>
<evidence type="ECO:0000256" key="6">
    <source>
        <dbReference type="SAM" id="MobiDB-lite"/>
    </source>
</evidence>
<evidence type="ECO:0000259" key="7">
    <source>
        <dbReference type="Pfam" id="PF06886"/>
    </source>
</evidence>
<feature type="compositionally biased region" description="Basic and acidic residues" evidence="6">
    <location>
        <begin position="173"/>
        <end position="186"/>
    </location>
</feature>
<organism evidence="8 9">
    <name type="scientific">Rehmannia glutinosa</name>
    <name type="common">Chinese foxglove</name>
    <dbReference type="NCBI Taxonomy" id="99300"/>
    <lineage>
        <taxon>Eukaryota</taxon>
        <taxon>Viridiplantae</taxon>
        <taxon>Streptophyta</taxon>
        <taxon>Embryophyta</taxon>
        <taxon>Tracheophyta</taxon>
        <taxon>Spermatophyta</taxon>
        <taxon>Magnoliopsida</taxon>
        <taxon>eudicotyledons</taxon>
        <taxon>Gunneridae</taxon>
        <taxon>Pentapetalae</taxon>
        <taxon>asterids</taxon>
        <taxon>lamiids</taxon>
        <taxon>Lamiales</taxon>
        <taxon>Orobanchaceae</taxon>
        <taxon>Rehmannieae</taxon>
        <taxon>Rehmannia</taxon>
    </lineage>
</organism>
<keyword evidence="9" id="KW-1185">Reference proteome</keyword>